<keyword evidence="19" id="KW-1185">Reference proteome</keyword>
<accession>A0A345UL97</accession>
<keyword evidence="13" id="KW-0812">Transmembrane</keyword>
<dbReference type="InterPro" id="IPR015396">
    <property type="entry name" value="FadE_C"/>
</dbReference>
<dbReference type="Gene3D" id="1.10.540.10">
    <property type="entry name" value="Acyl-CoA dehydrogenase/oxidase, N-terminal domain"/>
    <property type="match status" value="1"/>
</dbReference>
<dbReference type="Gene3D" id="2.40.110.10">
    <property type="entry name" value="Butyryl-CoA Dehydrogenase, subunit A, domain 2"/>
    <property type="match status" value="1"/>
</dbReference>
<dbReference type="PANTHER" id="PTHR48083:SF33">
    <property type="entry name" value="ACYL-COENZYME A DEHYDROGENASE"/>
    <property type="match status" value="1"/>
</dbReference>
<dbReference type="InterPro" id="IPR046373">
    <property type="entry name" value="Acyl-CoA_Oxase/DH_mid-dom_sf"/>
</dbReference>
<evidence type="ECO:0000259" key="17">
    <source>
        <dbReference type="Pfam" id="PF09317"/>
    </source>
</evidence>
<dbReference type="InterPro" id="IPR050741">
    <property type="entry name" value="Acyl-CoA_dehydrogenase"/>
</dbReference>
<dbReference type="EMBL" id="CP027806">
    <property type="protein sequence ID" value="AXJ01249.1"/>
    <property type="molecule type" value="Genomic_DNA"/>
</dbReference>
<evidence type="ECO:0000259" key="14">
    <source>
        <dbReference type="Pfam" id="PF00441"/>
    </source>
</evidence>
<dbReference type="InterPro" id="IPR013786">
    <property type="entry name" value="AcylCoA_DH/ox_N"/>
</dbReference>
<keyword evidence="13" id="KW-1133">Transmembrane helix</keyword>
<proteinExistence type="inferred from homology"/>
<feature type="domain" description="Acyl-CoA dehydrogenase/oxidase C-terminal" evidence="14">
    <location>
        <begin position="369"/>
        <end position="507"/>
    </location>
</feature>
<dbReference type="InterPro" id="IPR036250">
    <property type="entry name" value="AcylCo_DH-like_C"/>
</dbReference>
<dbReference type="FunFam" id="1.20.140.10:FF:000009">
    <property type="entry name" value="Acyl-CoA dehydrogenase"/>
    <property type="match status" value="1"/>
</dbReference>
<dbReference type="InterPro" id="IPR009100">
    <property type="entry name" value="AcylCoA_DH/oxidase_NM_dom_sf"/>
</dbReference>
<reference evidence="18 19" key="1">
    <citation type="submission" date="2018-03" db="EMBL/GenBank/DDBJ databases">
        <title>Phenotypic and genomic properties of Cyclonatronum proteinivorum gen. nov., sp. nov., a haloalkaliphilic bacteroidete from soda lakes possessing Na+-translocating rhodopsin.</title>
        <authorList>
            <person name="Toshchakov S.V."/>
            <person name="Korzhenkov A."/>
            <person name="Samarov N.I."/>
            <person name="Kublanov I.V."/>
            <person name="Muntyan M.S."/>
            <person name="Sorokin D.Y."/>
        </authorList>
    </citation>
    <scope>NUCLEOTIDE SEQUENCE [LARGE SCALE GENOMIC DNA]</scope>
    <source>
        <strain evidence="18 19">Omega</strain>
    </source>
</reference>
<evidence type="ECO:0000256" key="8">
    <source>
        <dbReference type="ARBA" id="ARBA00022827"/>
    </source>
</evidence>
<evidence type="ECO:0000256" key="6">
    <source>
        <dbReference type="ARBA" id="ARBA00020144"/>
    </source>
</evidence>
<gene>
    <name evidence="18" type="ORF">CYPRO_1999</name>
</gene>
<dbReference type="Pfam" id="PF02770">
    <property type="entry name" value="Acyl-CoA_dh_M"/>
    <property type="match status" value="1"/>
</dbReference>
<dbReference type="EC" id="1.3.8.7" evidence="4"/>
<evidence type="ECO:0000313" key="19">
    <source>
        <dbReference type="Proteomes" id="UP000254808"/>
    </source>
</evidence>
<evidence type="ECO:0000256" key="7">
    <source>
        <dbReference type="ARBA" id="ARBA00022630"/>
    </source>
</evidence>
<comment type="catalytic activity">
    <reaction evidence="10">
        <text>a medium-chain 2,3-saturated fatty acyl-CoA + oxidized [electron-transfer flavoprotein] + H(+) = a medium-chain (2E)-enoyl-CoA + reduced [electron-transfer flavoprotein]</text>
        <dbReference type="Rhea" id="RHEA:14477"/>
        <dbReference type="Rhea" id="RHEA-COMP:10685"/>
        <dbReference type="Rhea" id="RHEA-COMP:10686"/>
        <dbReference type="ChEBI" id="CHEBI:15378"/>
        <dbReference type="ChEBI" id="CHEBI:57692"/>
        <dbReference type="ChEBI" id="CHEBI:58307"/>
        <dbReference type="ChEBI" id="CHEBI:83723"/>
        <dbReference type="ChEBI" id="CHEBI:83726"/>
        <dbReference type="EC" id="1.3.8.7"/>
    </reaction>
</comment>
<dbReference type="GO" id="GO:0004466">
    <property type="term" value="F:long-chain fatty acyl-CoA dehydrogenase activity"/>
    <property type="evidence" value="ECO:0007669"/>
    <property type="project" value="UniProtKB-EC"/>
</dbReference>
<evidence type="ECO:0000256" key="10">
    <source>
        <dbReference type="ARBA" id="ARBA00047882"/>
    </source>
</evidence>
<dbReference type="InterPro" id="IPR009075">
    <property type="entry name" value="AcylCo_DH/oxidase_C"/>
</dbReference>
<evidence type="ECO:0000256" key="9">
    <source>
        <dbReference type="ARBA" id="ARBA00023002"/>
    </source>
</evidence>
<comment type="catalytic activity">
    <reaction evidence="11">
        <text>a long-chain 2,3-saturated fatty acyl-CoA + oxidized [electron-transfer flavoprotein] + H(+) = a long-chain (2E)-enoyl-CoA + reduced [electron-transfer flavoprotein]</text>
        <dbReference type="Rhea" id="RHEA:17721"/>
        <dbReference type="Rhea" id="RHEA-COMP:10685"/>
        <dbReference type="Rhea" id="RHEA-COMP:10686"/>
        <dbReference type="ChEBI" id="CHEBI:15378"/>
        <dbReference type="ChEBI" id="CHEBI:57692"/>
        <dbReference type="ChEBI" id="CHEBI:58307"/>
        <dbReference type="ChEBI" id="CHEBI:83721"/>
        <dbReference type="ChEBI" id="CHEBI:83727"/>
        <dbReference type="EC" id="1.3.8.8"/>
    </reaction>
</comment>
<dbReference type="SUPFAM" id="SSF56645">
    <property type="entry name" value="Acyl-CoA dehydrogenase NM domain-like"/>
    <property type="match status" value="1"/>
</dbReference>
<dbReference type="PANTHER" id="PTHR48083">
    <property type="entry name" value="MEDIUM-CHAIN SPECIFIC ACYL-COA DEHYDROGENASE, MITOCHONDRIAL-RELATED"/>
    <property type="match status" value="1"/>
</dbReference>
<comment type="similarity">
    <text evidence="3">Belongs to the acyl-CoA dehydrogenase family.</text>
</comment>
<keyword evidence="7" id="KW-0285">Flavoprotein</keyword>
<dbReference type="GO" id="GO:0033539">
    <property type="term" value="P:fatty acid beta-oxidation using acyl-CoA dehydrogenase"/>
    <property type="evidence" value="ECO:0007669"/>
    <property type="project" value="InterPro"/>
</dbReference>
<evidence type="ECO:0000256" key="3">
    <source>
        <dbReference type="ARBA" id="ARBA00009347"/>
    </source>
</evidence>
<feature type="transmembrane region" description="Helical" evidence="13">
    <location>
        <begin position="47"/>
        <end position="69"/>
    </location>
</feature>
<dbReference type="NCBIfam" id="NF007000">
    <property type="entry name" value="PRK09463.1"/>
    <property type="match status" value="1"/>
</dbReference>
<dbReference type="InterPro" id="IPR006089">
    <property type="entry name" value="Acyl-CoA_DH_CS"/>
</dbReference>
<dbReference type="RefSeq" id="WP_114984460.1">
    <property type="nucleotide sequence ID" value="NZ_CP027806.1"/>
</dbReference>
<dbReference type="AlphaFoldDB" id="A0A345UL97"/>
<dbReference type="GO" id="GO:0050660">
    <property type="term" value="F:flavin adenine dinucleotide binding"/>
    <property type="evidence" value="ECO:0007669"/>
    <property type="project" value="InterPro"/>
</dbReference>
<evidence type="ECO:0000313" key="18">
    <source>
        <dbReference type="EMBL" id="AXJ01249.1"/>
    </source>
</evidence>
<dbReference type="InterPro" id="IPR037069">
    <property type="entry name" value="AcylCoA_DH/ox_N_sf"/>
</dbReference>
<organism evidence="18 19">
    <name type="scientific">Cyclonatronum proteinivorum</name>
    <dbReference type="NCBI Taxonomy" id="1457365"/>
    <lineage>
        <taxon>Bacteria</taxon>
        <taxon>Pseudomonadati</taxon>
        <taxon>Balneolota</taxon>
        <taxon>Balneolia</taxon>
        <taxon>Balneolales</taxon>
        <taxon>Cyclonatronaceae</taxon>
        <taxon>Cyclonatronum</taxon>
    </lineage>
</organism>
<evidence type="ECO:0000259" key="15">
    <source>
        <dbReference type="Pfam" id="PF02770"/>
    </source>
</evidence>
<dbReference type="Pfam" id="PF02771">
    <property type="entry name" value="Acyl-CoA_dh_N"/>
    <property type="match status" value="1"/>
</dbReference>
<protein>
    <recommendedName>
        <fullName evidence="6">Acyl-coenzyme A dehydrogenase</fullName>
        <ecNumber evidence="4">1.3.8.7</ecNumber>
        <ecNumber evidence="5">1.3.8.8</ecNumber>
    </recommendedName>
</protein>
<feature type="domain" description="Acyl-CoA dehydrogenase/oxidase N-terminal" evidence="16">
    <location>
        <begin position="137"/>
        <end position="242"/>
    </location>
</feature>
<evidence type="ECO:0000256" key="4">
    <source>
        <dbReference type="ARBA" id="ARBA00012033"/>
    </source>
</evidence>
<evidence type="ECO:0000256" key="12">
    <source>
        <dbReference type="SAM" id="MobiDB-lite"/>
    </source>
</evidence>
<dbReference type="FunFam" id="1.10.540.10:FF:000004">
    <property type="entry name" value="Acyl-CoA dehydrogenase"/>
    <property type="match status" value="1"/>
</dbReference>
<dbReference type="NCBIfam" id="NF009586">
    <property type="entry name" value="PRK13026.1"/>
    <property type="match status" value="1"/>
</dbReference>
<name>A0A345UL97_9BACT</name>
<feature type="domain" description="Acyl-CoA dehydrogenase C-terminal bacterial-type" evidence="17">
    <location>
        <begin position="521"/>
        <end position="803"/>
    </location>
</feature>
<dbReference type="SUPFAM" id="SSF47203">
    <property type="entry name" value="Acyl-CoA dehydrogenase C-terminal domain-like"/>
    <property type="match status" value="1"/>
</dbReference>
<sequence length="842" mass="92086">MEALFFGFLSGLEASWPVWVGAVAAVLILGFTGAPLMLWLLGSGLLLWGYAAPTWAWVTLGVIALFFAVKPVRRATLSNGIMKGMKAFNFLPVISKTEQTAIDAGTVWIDGELFSGKPDFNRILNESYPELNEREQAFLDNQVEELCAMTNDWEVFQNRDMPPEVWDYVLKQRFFGLIIPEEYGGLGFSALANSAIVAKLTSRCGPLATTVMVPNSLGPAELLIHYGTKEQKDYYLPRLAVGDEIPCFALTEPNAGSDAGAISSNGVVFKGEDGKLYVRLNWDKRYITLAAIATVLGLAFKLRDPENLLGKGEDLGITCALIPTDLSGIKLGERHDPLGVPFYNCPTSGKDVVVPVNAIIGGPEGAGLGWKMLMECLAAGRGISLPASSAGGMKAMLRVTSAYAAVRKQFGLPIGKFEGIEEPVSRIAGYTYIFEAARRFTCGALMDGAKPAVVTAIAKYSFTESFREVVNDSMDVLGGAAISKGPKNMIAHGYYSVPVSITVEGANILTRTLMIFGQGAIRCHPYALKEIQALTNNDLKAFDDAFWKHIGHVGHNFFRSVLLSVTRGRLAGSPVNGVAAPYYKKMSWASATFAFIADLAMGSLGGALKIREKLTGRFADVLIWMYLGTSVLRRFEAEGRRKEDEAFLHYAMQLSFANIQQAFDGIFRHLDVPGLGWLFKGPVALWSRTNTMSSGPSDKIAQRLAKAVQIPGQQRDRFTEGMFMPKPESEPLTQLERAFRLSVQSEDVARKIKDAIRAKKLPRMKPALLLDAALEKGIITQADFDLVKLAEKERAEAVRVDSFTLEEYKKTAKNPQPTLNVRAAQKPQNGNSDLKDVEKVLN</sequence>
<dbReference type="GO" id="GO:0005737">
    <property type="term" value="C:cytoplasm"/>
    <property type="evidence" value="ECO:0007669"/>
    <property type="project" value="TreeGrafter"/>
</dbReference>
<feature type="transmembrane region" description="Helical" evidence="13">
    <location>
        <begin position="18"/>
        <end position="41"/>
    </location>
</feature>
<comment type="cofactor">
    <cofactor evidence="1">
        <name>FAD</name>
        <dbReference type="ChEBI" id="CHEBI:57692"/>
    </cofactor>
</comment>
<evidence type="ECO:0000256" key="2">
    <source>
        <dbReference type="ARBA" id="ARBA00005005"/>
    </source>
</evidence>
<keyword evidence="9" id="KW-0560">Oxidoreductase</keyword>
<dbReference type="Pfam" id="PF09317">
    <property type="entry name" value="ACDH_C"/>
    <property type="match status" value="1"/>
</dbReference>
<dbReference type="OrthoDB" id="9802867at2"/>
<feature type="compositionally biased region" description="Basic and acidic residues" evidence="12">
    <location>
        <begin position="833"/>
        <end position="842"/>
    </location>
</feature>
<dbReference type="Pfam" id="PF00441">
    <property type="entry name" value="Acyl-CoA_dh_1"/>
    <property type="match status" value="1"/>
</dbReference>
<feature type="region of interest" description="Disordered" evidence="12">
    <location>
        <begin position="811"/>
        <end position="842"/>
    </location>
</feature>
<dbReference type="EC" id="1.3.8.8" evidence="5"/>
<comment type="pathway">
    <text evidence="2">Lipid metabolism; fatty acid beta-oxidation.</text>
</comment>
<dbReference type="UniPathway" id="UPA00659"/>
<dbReference type="Proteomes" id="UP000254808">
    <property type="component" value="Chromosome"/>
</dbReference>
<keyword evidence="8" id="KW-0274">FAD</keyword>
<dbReference type="Gene3D" id="1.20.140.10">
    <property type="entry name" value="Butyryl-CoA Dehydrogenase, subunit A, domain 3"/>
    <property type="match status" value="1"/>
</dbReference>
<evidence type="ECO:0000256" key="1">
    <source>
        <dbReference type="ARBA" id="ARBA00001974"/>
    </source>
</evidence>
<evidence type="ECO:0000256" key="5">
    <source>
        <dbReference type="ARBA" id="ARBA00012040"/>
    </source>
</evidence>
<evidence type="ECO:0000256" key="13">
    <source>
        <dbReference type="SAM" id="Phobius"/>
    </source>
</evidence>
<dbReference type="KEGG" id="cprv:CYPRO_1999"/>
<evidence type="ECO:0000256" key="11">
    <source>
        <dbReference type="ARBA" id="ARBA00049247"/>
    </source>
</evidence>
<keyword evidence="13" id="KW-0472">Membrane</keyword>
<evidence type="ECO:0000259" key="16">
    <source>
        <dbReference type="Pfam" id="PF02771"/>
    </source>
</evidence>
<dbReference type="GO" id="GO:0070991">
    <property type="term" value="F:medium-chain fatty acyl-CoA dehydrogenase activity"/>
    <property type="evidence" value="ECO:0007669"/>
    <property type="project" value="UniProtKB-EC"/>
</dbReference>
<dbReference type="InterPro" id="IPR006091">
    <property type="entry name" value="Acyl-CoA_Oxase/DH_mid-dom"/>
</dbReference>
<feature type="domain" description="Acyl-CoA oxidase/dehydrogenase middle" evidence="15">
    <location>
        <begin position="247"/>
        <end position="344"/>
    </location>
</feature>
<dbReference type="PROSITE" id="PS00072">
    <property type="entry name" value="ACYL_COA_DH_1"/>
    <property type="match status" value="1"/>
</dbReference>